<feature type="compositionally biased region" description="Basic and acidic residues" evidence="3">
    <location>
        <begin position="469"/>
        <end position="484"/>
    </location>
</feature>
<feature type="non-terminal residue" evidence="6">
    <location>
        <position position="1"/>
    </location>
</feature>
<reference evidence="6" key="2">
    <citation type="submission" date="2004-02" db="EMBL/GenBank/DDBJ databases">
        <authorList>
            <consortium name="Genoscope"/>
            <consortium name="Whitehead Institute Centre for Genome Research"/>
        </authorList>
    </citation>
    <scope>NUCLEOTIDE SEQUENCE</scope>
</reference>
<feature type="compositionally biased region" description="Basic and acidic residues" evidence="3">
    <location>
        <begin position="159"/>
        <end position="169"/>
    </location>
</feature>
<comment type="caution">
    <text evidence="6">The sequence shown here is derived from an EMBL/GenBank/DDBJ whole genome shotgun (WGS) entry which is preliminary data.</text>
</comment>
<dbReference type="GO" id="GO:0006325">
    <property type="term" value="P:chromatin organization"/>
    <property type="evidence" value="ECO:0007669"/>
    <property type="project" value="TreeGrafter"/>
</dbReference>
<feature type="domain" description="Hpc2-related" evidence="4">
    <location>
        <begin position="73"/>
        <end position="123"/>
    </location>
</feature>
<proteinExistence type="inferred from homology"/>
<evidence type="ECO:0000313" key="6">
    <source>
        <dbReference type="EMBL" id="CAF98110.1"/>
    </source>
</evidence>
<protein>
    <submittedName>
        <fullName evidence="6">(spotted green pufferfish) hypothetical protein</fullName>
    </submittedName>
</protein>
<name>Q4SMM2_TETNG</name>
<dbReference type="PANTHER" id="PTHR21669">
    <property type="entry name" value="CAPZ-INTERACTING PROTEIN AND RELATED PROTEINS"/>
    <property type="match status" value="1"/>
</dbReference>
<reference evidence="6" key="1">
    <citation type="journal article" date="2004" name="Nature">
        <title>Genome duplication in the teleost fish Tetraodon nigroviridis reveals the early vertebrate proto-karyotype.</title>
        <authorList>
            <person name="Jaillon O."/>
            <person name="Aury J.-M."/>
            <person name="Brunet F."/>
            <person name="Petit J.-L."/>
            <person name="Stange-Thomann N."/>
            <person name="Mauceli E."/>
            <person name="Bouneau L."/>
            <person name="Fischer C."/>
            <person name="Ozouf-Costaz C."/>
            <person name="Bernot A."/>
            <person name="Nicaud S."/>
            <person name="Jaffe D."/>
            <person name="Fisher S."/>
            <person name="Lutfalla G."/>
            <person name="Dossat C."/>
            <person name="Segurens B."/>
            <person name="Dasilva C."/>
            <person name="Salanoubat M."/>
            <person name="Levy M."/>
            <person name="Boudet N."/>
            <person name="Castellano S."/>
            <person name="Anthouard V."/>
            <person name="Jubin C."/>
            <person name="Castelli V."/>
            <person name="Katinka M."/>
            <person name="Vacherie B."/>
            <person name="Biemont C."/>
            <person name="Skalli Z."/>
            <person name="Cattolico L."/>
            <person name="Poulain J."/>
            <person name="De Berardinis V."/>
            <person name="Cruaud C."/>
            <person name="Duprat S."/>
            <person name="Brottier P."/>
            <person name="Coutanceau J.-P."/>
            <person name="Gouzy J."/>
            <person name="Parra G."/>
            <person name="Lardier G."/>
            <person name="Chapple C."/>
            <person name="McKernan K.J."/>
            <person name="McEwan P."/>
            <person name="Bosak S."/>
            <person name="Kellis M."/>
            <person name="Volff J.-N."/>
            <person name="Guigo R."/>
            <person name="Zody M.C."/>
            <person name="Mesirov J."/>
            <person name="Lindblad-Toh K."/>
            <person name="Birren B."/>
            <person name="Nusbaum C."/>
            <person name="Kahn D."/>
            <person name="Robinson-Rechavi M."/>
            <person name="Laudet V."/>
            <person name="Schachter V."/>
            <person name="Quetier F."/>
            <person name="Saurin W."/>
            <person name="Scarpelli C."/>
            <person name="Wincker P."/>
            <person name="Lander E.S."/>
            <person name="Weissenbach J."/>
            <person name="Roest Crollius H."/>
        </authorList>
    </citation>
    <scope>NUCLEOTIDE SEQUENCE [LARGE SCALE GENOMIC DNA]</scope>
</reference>
<dbReference type="Pfam" id="PF08729">
    <property type="entry name" value="HUN"/>
    <property type="match status" value="1"/>
</dbReference>
<evidence type="ECO:0000256" key="3">
    <source>
        <dbReference type="SAM" id="MobiDB-lite"/>
    </source>
</evidence>
<dbReference type="GO" id="GO:0005634">
    <property type="term" value="C:nucleus"/>
    <property type="evidence" value="ECO:0007669"/>
    <property type="project" value="TreeGrafter"/>
</dbReference>
<feature type="region of interest" description="Disordered" evidence="3">
    <location>
        <begin position="469"/>
        <end position="501"/>
    </location>
</feature>
<feature type="region of interest" description="Disordered" evidence="3">
    <location>
        <begin position="279"/>
        <end position="304"/>
    </location>
</feature>
<dbReference type="InterPro" id="IPR026947">
    <property type="entry name" value="UBN_middle_dom"/>
</dbReference>
<sequence>MAEARRVHLTTLARCVPPSSFTSDAREAAAQPDRPADTDTVRLVLTLFEPDEQSFPEFSYGQIIAGKDSKVRKSDRIQDLIDFGYGYDEDDSFIDNTEPYDEYVPASLTTMLSGFYVNSGVLQFRLTSDPEEASRPQTAKAPKKRKFNLGQEKPKKKVCRQDEGMKMDGDSETSTPSGAKVKKRRKKTSATLSVTSMLKKFQREKEKRRQKEAAAPPCPADGAGGGASGLTDPLLSLIGSADEQELIQAASAVDLDIDLDSLLEASEAQPAADLQLFLPRTDEPPQAPPPGAPPQPKPHADQTGVCLPGGAPAGLAAAIERLAVVRLSPFGGFALSVRVRRRCVVVRQAARTSEGESKLKFFTPEINAILLDIELQCREHGGQLRSKVYTHLSSFLPCSRDTVLKRVKRLLLAHTLEVPERRFLPLMSDSAKEEPPGVEGPLQKLKEAVGRAMPEQIARFRQTCHLHEQVKSSRAAKEENDVRPKLNPAAEDNLEERGAKRGPRKMFRWTEEIRECLSLVLQTKLEEKEKEKSSQELEDFLKALLENEVKPLWPKGWMQSR</sequence>
<gene>
    <name evidence="6" type="ORF">GSTENG00015692001</name>
</gene>
<dbReference type="OrthoDB" id="68076at2759"/>
<dbReference type="EMBL" id="CAAE01014547">
    <property type="protein sequence ID" value="CAF98110.1"/>
    <property type="molecule type" value="Genomic_DNA"/>
</dbReference>
<organism evidence="6">
    <name type="scientific">Tetraodon nigroviridis</name>
    <name type="common">Spotted green pufferfish</name>
    <name type="synonym">Chelonodon nigroviridis</name>
    <dbReference type="NCBI Taxonomy" id="99883"/>
    <lineage>
        <taxon>Eukaryota</taxon>
        <taxon>Metazoa</taxon>
        <taxon>Chordata</taxon>
        <taxon>Craniata</taxon>
        <taxon>Vertebrata</taxon>
        <taxon>Euteleostomi</taxon>
        <taxon>Actinopterygii</taxon>
        <taxon>Neopterygii</taxon>
        <taxon>Teleostei</taxon>
        <taxon>Neoteleostei</taxon>
        <taxon>Acanthomorphata</taxon>
        <taxon>Eupercaria</taxon>
        <taxon>Tetraodontiformes</taxon>
        <taxon>Tetradontoidea</taxon>
        <taxon>Tetraodontidae</taxon>
        <taxon>Tetraodon</taxon>
    </lineage>
</organism>
<feature type="compositionally biased region" description="Pro residues" evidence="3">
    <location>
        <begin position="285"/>
        <end position="297"/>
    </location>
</feature>
<dbReference type="AlphaFoldDB" id="Q4SMM2"/>
<evidence type="ECO:0000259" key="4">
    <source>
        <dbReference type="Pfam" id="PF08729"/>
    </source>
</evidence>
<feature type="domain" description="Ubinuclein middle" evidence="5">
    <location>
        <begin position="346"/>
        <end position="561"/>
    </location>
</feature>
<dbReference type="InterPro" id="IPR014840">
    <property type="entry name" value="HRD"/>
</dbReference>
<keyword evidence="2" id="KW-0597">Phosphoprotein</keyword>
<feature type="region of interest" description="Disordered" evidence="3">
    <location>
        <begin position="128"/>
        <end position="227"/>
    </location>
</feature>
<evidence type="ECO:0000256" key="2">
    <source>
        <dbReference type="ARBA" id="ARBA00022553"/>
    </source>
</evidence>
<evidence type="ECO:0000259" key="5">
    <source>
        <dbReference type="Pfam" id="PF14075"/>
    </source>
</evidence>
<feature type="compositionally biased region" description="Basic and acidic residues" evidence="3">
    <location>
        <begin position="201"/>
        <end position="212"/>
    </location>
</feature>
<comment type="similarity">
    <text evidence="1">Belongs to the ubinuclein family.</text>
</comment>
<dbReference type="KEGG" id="tng:GSTEN00015692G001"/>
<dbReference type="Pfam" id="PF14075">
    <property type="entry name" value="UBN_AB"/>
    <property type="match status" value="1"/>
</dbReference>
<evidence type="ECO:0000256" key="1">
    <source>
        <dbReference type="ARBA" id="ARBA00009911"/>
    </source>
</evidence>
<dbReference type="PANTHER" id="PTHR21669:SF12">
    <property type="entry name" value="UBINUCLEIN-1"/>
    <property type="match status" value="1"/>
</dbReference>
<accession>Q4SMM2</accession>